<keyword evidence="3 6" id="KW-0808">Transferase</keyword>
<proteinExistence type="inferred from homology"/>
<evidence type="ECO:0000256" key="1">
    <source>
        <dbReference type="ARBA" id="ARBA00022649"/>
    </source>
</evidence>
<dbReference type="RefSeq" id="WP_086597090.1">
    <property type="nucleotide sequence ID" value="NZ_MTSE01000032.1"/>
</dbReference>
<evidence type="ECO:0000256" key="6">
    <source>
        <dbReference type="PROSITE-ProRule" id="PRU01362"/>
    </source>
</evidence>
<sequence>MLQPIPTRIYRITHLDNLLTTLQYGLFCRNHSAPPVTNYRNIGDADLTSRRGNRVVPVPPGGVLNDYVPFYLGPRGPMLFRISKHSPQADIIYLVSHVQHLQQLDIPFVFTAGHAYDILTTDDQYYTDPADLASLEWADIYAKPMWKSTIQNPHLQRHKQAELLVHNFVPVNALVGIGVFTEHIRTQVEQMVYQAGLILPVAVVKDWYYE</sequence>
<evidence type="ECO:0000313" key="9">
    <source>
        <dbReference type="Proteomes" id="UP000194873"/>
    </source>
</evidence>
<organism evidence="8 9">
    <name type="scientific">Hymenobacter crusticola</name>
    <dbReference type="NCBI Taxonomy" id="1770526"/>
    <lineage>
        <taxon>Bacteria</taxon>
        <taxon>Pseudomonadati</taxon>
        <taxon>Bacteroidota</taxon>
        <taxon>Cytophagia</taxon>
        <taxon>Cytophagales</taxon>
        <taxon>Hymenobacteraceae</taxon>
        <taxon>Hymenobacter</taxon>
    </lineage>
</organism>
<comment type="caution">
    <text evidence="6">Lacks conserved residue(s) required for the propagation of feature annotation.</text>
</comment>
<dbReference type="GO" id="GO:0016779">
    <property type="term" value="F:nucleotidyltransferase activity"/>
    <property type="evidence" value="ECO:0007669"/>
    <property type="project" value="UniProtKB-UniRule"/>
</dbReference>
<keyword evidence="1 6" id="KW-1277">Toxin-antitoxin system</keyword>
<feature type="active site" description="Proton acceptor" evidence="6">
    <location>
        <position position="51"/>
    </location>
</feature>
<keyword evidence="4 6" id="KW-0548">Nucleotidyltransferase</keyword>
<accession>A0A243W628</accession>
<dbReference type="EMBL" id="MTSE01000032">
    <property type="protein sequence ID" value="OUJ69487.1"/>
    <property type="molecule type" value="Genomic_DNA"/>
</dbReference>
<evidence type="ECO:0000259" key="7">
    <source>
        <dbReference type="PROSITE" id="PS52018"/>
    </source>
</evidence>
<dbReference type="OrthoDB" id="9813972at2"/>
<evidence type="ECO:0000256" key="2">
    <source>
        <dbReference type="ARBA" id="ARBA00022676"/>
    </source>
</evidence>
<protein>
    <recommendedName>
        <fullName evidence="7">DarT domain-containing protein</fullName>
    </recommendedName>
</protein>
<name>A0A243W628_9BACT</name>
<feature type="binding site" evidence="6">
    <location>
        <begin position="11"/>
        <end position="13"/>
    </location>
    <ligand>
        <name>NAD(+)</name>
        <dbReference type="ChEBI" id="CHEBI:57540"/>
    </ligand>
</feature>
<feature type="binding site" evidence="6">
    <location>
        <position position="51"/>
    </location>
    <ligand>
        <name>NAD(+)</name>
        <dbReference type="ChEBI" id="CHEBI:57540"/>
    </ligand>
</feature>
<evidence type="ECO:0000313" key="8">
    <source>
        <dbReference type="EMBL" id="OUJ69487.1"/>
    </source>
</evidence>
<dbReference type="Proteomes" id="UP000194873">
    <property type="component" value="Unassembled WGS sequence"/>
</dbReference>
<keyword evidence="2 6" id="KW-0328">Glycosyltransferase</keyword>
<comment type="catalytic activity">
    <reaction evidence="6">
        <text>a thymidine in DNA + NAD(+) = an N-(ADP-alpha-D-ribosyl)-thymidine in DNA + nicotinamide + H(+)</text>
        <dbReference type="Rhea" id="RHEA:71651"/>
        <dbReference type="Rhea" id="RHEA-COMP:13556"/>
        <dbReference type="Rhea" id="RHEA-COMP:18051"/>
        <dbReference type="ChEBI" id="CHEBI:15378"/>
        <dbReference type="ChEBI" id="CHEBI:17154"/>
        <dbReference type="ChEBI" id="CHEBI:57540"/>
        <dbReference type="ChEBI" id="CHEBI:137386"/>
        <dbReference type="ChEBI" id="CHEBI:191199"/>
    </reaction>
</comment>
<evidence type="ECO:0000256" key="4">
    <source>
        <dbReference type="ARBA" id="ARBA00022695"/>
    </source>
</evidence>
<dbReference type="AlphaFoldDB" id="A0A243W628"/>
<feature type="domain" description="DarT" evidence="7">
    <location>
        <begin position="7"/>
        <end position="209"/>
    </location>
</feature>
<dbReference type="GO" id="GO:0016757">
    <property type="term" value="F:glycosyltransferase activity"/>
    <property type="evidence" value="ECO:0007669"/>
    <property type="project" value="UniProtKB-UniRule"/>
</dbReference>
<evidence type="ECO:0000256" key="5">
    <source>
        <dbReference type="ARBA" id="ARBA00023125"/>
    </source>
</evidence>
<feature type="active site" evidence="6">
    <location>
        <position position="162"/>
    </location>
</feature>
<keyword evidence="5 6" id="KW-0238">DNA-binding</keyword>
<reference evidence="8 9" key="1">
    <citation type="submission" date="2017-01" db="EMBL/GenBank/DDBJ databases">
        <title>A new Hymenobacter.</title>
        <authorList>
            <person name="Liang Y."/>
            <person name="Feng F."/>
        </authorList>
    </citation>
    <scope>NUCLEOTIDE SEQUENCE [LARGE SCALE GENOMIC DNA]</scope>
    <source>
        <strain evidence="8">MIMBbqt21</strain>
    </source>
</reference>
<dbReference type="GO" id="GO:0003677">
    <property type="term" value="F:DNA binding"/>
    <property type="evidence" value="ECO:0007669"/>
    <property type="project" value="UniProtKB-UniRule"/>
</dbReference>
<keyword evidence="9" id="KW-1185">Reference proteome</keyword>
<evidence type="ECO:0000256" key="3">
    <source>
        <dbReference type="ARBA" id="ARBA00022679"/>
    </source>
</evidence>
<dbReference type="PROSITE" id="PS52018">
    <property type="entry name" value="DART"/>
    <property type="match status" value="1"/>
</dbReference>
<dbReference type="InterPro" id="IPR029494">
    <property type="entry name" value="DarT"/>
</dbReference>
<comment type="caution">
    <text evidence="8">The sequence shown here is derived from an EMBL/GenBank/DDBJ whole genome shotgun (WGS) entry which is preliminary data.</text>
</comment>
<dbReference type="Pfam" id="PF14487">
    <property type="entry name" value="DarT"/>
    <property type="match status" value="1"/>
</dbReference>
<gene>
    <name evidence="8" type="ORF">BXP70_26240</name>
</gene>
<comment type="similarity">
    <text evidence="6">Belongs to the DarT ADP-ribosyltransferase family.</text>
</comment>